<evidence type="ECO:0000313" key="4">
    <source>
        <dbReference type="Proteomes" id="UP000178606"/>
    </source>
</evidence>
<name>A0A1F6D7D4_HANXR</name>
<organism evidence="3 4">
    <name type="scientific">Handelsmanbacteria sp. (strain RIFCSPLOWO2_12_FULL_64_10)</name>
    <dbReference type="NCBI Taxonomy" id="1817868"/>
    <lineage>
        <taxon>Bacteria</taxon>
        <taxon>Candidatus Handelsmaniibacteriota</taxon>
    </lineage>
</organism>
<comment type="caution">
    <text evidence="3">The sequence shown here is derived from an EMBL/GenBank/DDBJ whole genome shotgun (WGS) entry which is preliminary data.</text>
</comment>
<evidence type="ECO:0000256" key="1">
    <source>
        <dbReference type="SAM" id="Coils"/>
    </source>
</evidence>
<proteinExistence type="predicted"/>
<gene>
    <name evidence="3" type="ORF">A3F84_11400</name>
</gene>
<accession>A0A1F6D7D4</accession>
<dbReference type="EMBL" id="MFKF01000001">
    <property type="protein sequence ID" value="OGG57295.1"/>
    <property type="molecule type" value="Genomic_DNA"/>
</dbReference>
<sequence>MAAILKRKVRGLKHIRTLSGRYDGATMPSKIYMKLSCLEQEKLRLEGELEKIAHRIEDIQARAQEIEVEKASLLQILGESAPPADPAGDEPKPAPRSRAGGIKLRY</sequence>
<keyword evidence="1" id="KW-0175">Coiled coil</keyword>
<feature type="coiled-coil region" evidence="1">
    <location>
        <begin position="35"/>
        <end position="76"/>
    </location>
</feature>
<feature type="region of interest" description="Disordered" evidence="2">
    <location>
        <begin position="79"/>
        <end position="106"/>
    </location>
</feature>
<reference evidence="3 4" key="1">
    <citation type="journal article" date="2016" name="Nat. Commun.">
        <title>Thousands of microbial genomes shed light on interconnected biogeochemical processes in an aquifer system.</title>
        <authorList>
            <person name="Anantharaman K."/>
            <person name="Brown C.T."/>
            <person name="Hug L.A."/>
            <person name="Sharon I."/>
            <person name="Castelle C.J."/>
            <person name="Probst A.J."/>
            <person name="Thomas B.C."/>
            <person name="Singh A."/>
            <person name="Wilkins M.J."/>
            <person name="Karaoz U."/>
            <person name="Brodie E.L."/>
            <person name="Williams K.H."/>
            <person name="Hubbard S.S."/>
            <person name="Banfield J.F."/>
        </authorList>
    </citation>
    <scope>NUCLEOTIDE SEQUENCE [LARGE SCALE GENOMIC DNA]</scope>
    <source>
        <strain evidence="4">RIFCSPLOWO2_12_FULL_64_10</strain>
    </source>
</reference>
<dbReference type="AlphaFoldDB" id="A0A1F6D7D4"/>
<evidence type="ECO:0000256" key="2">
    <source>
        <dbReference type="SAM" id="MobiDB-lite"/>
    </source>
</evidence>
<dbReference type="Proteomes" id="UP000178606">
    <property type="component" value="Unassembled WGS sequence"/>
</dbReference>
<evidence type="ECO:0000313" key="3">
    <source>
        <dbReference type="EMBL" id="OGG57295.1"/>
    </source>
</evidence>
<protein>
    <submittedName>
        <fullName evidence="3">Uncharacterized protein</fullName>
    </submittedName>
</protein>